<dbReference type="Proteomes" id="UP001164965">
    <property type="component" value="Plasmid unnamed1"/>
</dbReference>
<gene>
    <name evidence="1" type="ORF">RHODO2019_17995</name>
</gene>
<protein>
    <submittedName>
        <fullName evidence="1">Toxin-antitoxin system</fullName>
    </submittedName>
</protein>
<geneLocation type="plasmid" evidence="1 2">
    <name>unnamed1</name>
</geneLocation>
<keyword evidence="2" id="KW-1185">Reference proteome</keyword>
<evidence type="ECO:0000313" key="1">
    <source>
        <dbReference type="EMBL" id="UZJ26886.1"/>
    </source>
</evidence>
<proteinExistence type="predicted"/>
<name>A0ABY6P695_9NOCA</name>
<dbReference type="EMBL" id="CP110616">
    <property type="protein sequence ID" value="UZJ26886.1"/>
    <property type="molecule type" value="Genomic_DNA"/>
</dbReference>
<organism evidence="1 2">
    <name type="scientific">Rhodococcus antarcticus</name>
    <dbReference type="NCBI Taxonomy" id="2987751"/>
    <lineage>
        <taxon>Bacteria</taxon>
        <taxon>Bacillati</taxon>
        <taxon>Actinomycetota</taxon>
        <taxon>Actinomycetes</taxon>
        <taxon>Mycobacteriales</taxon>
        <taxon>Nocardiaceae</taxon>
        <taxon>Rhodococcus</taxon>
    </lineage>
</organism>
<reference evidence="1" key="1">
    <citation type="submission" date="2022-10" db="EMBL/GenBank/DDBJ databases">
        <title>Rhodococcus sp.75.</title>
        <authorList>
            <person name="Sun M."/>
        </authorList>
    </citation>
    <scope>NUCLEOTIDE SEQUENCE</scope>
    <source>
        <strain evidence="1">75</strain>
        <plasmid evidence="1">unnamed1</plasmid>
    </source>
</reference>
<accession>A0ABY6P695</accession>
<sequence length="65" mass="7004">MAQPHKGDRDQVAARLAHPVYVAVKSAAAQRGMPMSQYVADVLATHVGRPDLVLQLDQEVLPQSA</sequence>
<evidence type="ECO:0000313" key="2">
    <source>
        <dbReference type="Proteomes" id="UP001164965"/>
    </source>
</evidence>
<keyword evidence="1" id="KW-0614">Plasmid</keyword>
<dbReference type="RefSeq" id="WP_265384990.1">
    <property type="nucleotide sequence ID" value="NZ_CP110616.1"/>
</dbReference>